<gene>
    <name evidence="2" type="ORF">METZ01_LOCUS339785</name>
</gene>
<feature type="non-terminal residue" evidence="2">
    <location>
        <position position="23"/>
    </location>
</feature>
<accession>A0A382QRG3</accession>
<feature type="region of interest" description="Disordered" evidence="1">
    <location>
        <begin position="1"/>
        <end position="23"/>
    </location>
</feature>
<evidence type="ECO:0000313" key="2">
    <source>
        <dbReference type="EMBL" id="SVC86931.1"/>
    </source>
</evidence>
<name>A0A382QRG3_9ZZZZ</name>
<reference evidence="2" key="1">
    <citation type="submission" date="2018-05" db="EMBL/GenBank/DDBJ databases">
        <authorList>
            <person name="Lanie J.A."/>
            <person name="Ng W.-L."/>
            <person name="Kazmierczak K.M."/>
            <person name="Andrzejewski T.M."/>
            <person name="Davidsen T.M."/>
            <person name="Wayne K.J."/>
            <person name="Tettelin H."/>
            <person name="Glass J.I."/>
            <person name="Rusch D."/>
            <person name="Podicherti R."/>
            <person name="Tsui H.-C.T."/>
            <person name="Winkler M.E."/>
        </authorList>
    </citation>
    <scope>NUCLEOTIDE SEQUENCE</scope>
</reference>
<dbReference type="AlphaFoldDB" id="A0A382QRG3"/>
<sequence>MVANPDIIGMKTPSDQKSGGVLF</sequence>
<protein>
    <submittedName>
        <fullName evidence="2">Uncharacterized protein</fullName>
    </submittedName>
</protein>
<evidence type="ECO:0000256" key="1">
    <source>
        <dbReference type="SAM" id="MobiDB-lite"/>
    </source>
</evidence>
<proteinExistence type="predicted"/>
<dbReference type="EMBL" id="UINC01115702">
    <property type="protein sequence ID" value="SVC86931.1"/>
    <property type="molecule type" value="Genomic_DNA"/>
</dbReference>
<organism evidence="2">
    <name type="scientific">marine metagenome</name>
    <dbReference type="NCBI Taxonomy" id="408172"/>
    <lineage>
        <taxon>unclassified sequences</taxon>
        <taxon>metagenomes</taxon>
        <taxon>ecological metagenomes</taxon>
    </lineage>
</organism>